<protein>
    <submittedName>
        <fullName evidence="1">YheC/YheD family protein</fullName>
    </submittedName>
</protein>
<sequence length="307" mass="35142">MIVIERDWERYKSIDRSRRRQNNIAVHAGGVKGARLRTMAKLKVKASGKPYRVSDKWAKTNVMLRDEGLRGYIPSTRKLSRLSLHNLLHSHQMVYVKPTYGSLGRGVMRVEKHSPGEYSYQLGGDFKTFRSFDGLYHSLKKDTLGKSYLVQRGVHLLKYEGRRFDLRVVVQRAPQGGWEMTGVVARIAHPEKIVTNGSQGGSILTAEQVLSAHMGPSQQGALWKRLENIGISTIKRLHRKYPRLNEIGLDVAIDNQHRPWILEVNTTPDHCPFAILPDQSMIRRIVDYGSKYGRHYRLNCFKAKNTL</sequence>
<accession>A0A3A6PTS4</accession>
<dbReference type="InterPro" id="IPR026838">
    <property type="entry name" value="YheC/D"/>
</dbReference>
<dbReference type="Gene3D" id="3.30.470.20">
    <property type="entry name" value="ATP-grasp fold, B domain"/>
    <property type="match status" value="1"/>
</dbReference>
<dbReference type="SUPFAM" id="SSF56059">
    <property type="entry name" value="Glutathione synthetase ATP-binding domain-like"/>
    <property type="match status" value="1"/>
</dbReference>
<proteinExistence type="predicted"/>
<gene>
    <name evidence="1" type="ORF">D3P09_12075</name>
</gene>
<dbReference type="EMBL" id="QXQB01000002">
    <property type="protein sequence ID" value="RJX40101.1"/>
    <property type="molecule type" value="Genomic_DNA"/>
</dbReference>
<evidence type="ECO:0000313" key="2">
    <source>
        <dbReference type="Proteomes" id="UP000267798"/>
    </source>
</evidence>
<organism evidence="1 2">
    <name type="scientific">Paenibacillus pinisoli</name>
    <dbReference type="NCBI Taxonomy" id="1276110"/>
    <lineage>
        <taxon>Bacteria</taxon>
        <taxon>Bacillati</taxon>
        <taxon>Bacillota</taxon>
        <taxon>Bacilli</taxon>
        <taxon>Bacillales</taxon>
        <taxon>Paenibacillaceae</taxon>
        <taxon>Paenibacillus</taxon>
    </lineage>
</organism>
<dbReference type="AlphaFoldDB" id="A0A3A6PTS4"/>
<comment type="caution">
    <text evidence="1">The sequence shown here is derived from an EMBL/GenBank/DDBJ whole genome shotgun (WGS) entry which is preliminary data.</text>
</comment>
<reference evidence="1 2" key="1">
    <citation type="submission" date="2018-09" db="EMBL/GenBank/DDBJ databases">
        <title>Paenibacillus aracenensis nov. sp. isolated from a cave in southern Spain.</title>
        <authorList>
            <person name="Jurado V."/>
            <person name="Gutierrez-Patricio S."/>
            <person name="Gonzalez-Pimentel J.L."/>
            <person name="Miller A.Z."/>
            <person name="Laiz L."/>
            <person name="Saiz-Jimenez C."/>
        </authorList>
    </citation>
    <scope>NUCLEOTIDE SEQUENCE [LARGE SCALE GENOMIC DNA]</scope>
    <source>
        <strain evidence="1 2">JCM 19203</strain>
    </source>
</reference>
<keyword evidence="2" id="KW-1185">Reference proteome</keyword>
<dbReference type="OrthoDB" id="7869153at2"/>
<name>A0A3A6PTS4_9BACL</name>
<dbReference type="Proteomes" id="UP000267798">
    <property type="component" value="Unassembled WGS sequence"/>
</dbReference>
<evidence type="ECO:0000313" key="1">
    <source>
        <dbReference type="EMBL" id="RJX40101.1"/>
    </source>
</evidence>
<dbReference type="Pfam" id="PF14398">
    <property type="entry name" value="ATPgrasp_YheCD"/>
    <property type="match status" value="1"/>
</dbReference>